<dbReference type="InterPro" id="IPR006059">
    <property type="entry name" value="SBP"/>
</dbReference>
<dbReference type="eggNOG" id="COG1653">
    <property type="taxonomic scope" value="Bacteria"/>
</dbReference>
<dbReference type="AlphaFoldDB" id="B8HZZ3"/>
<dbReference type="EMBL" id="CP001348">
    <property type="protein sequence ID" value="ACL75493.1"/>
    <property type="molecule type" value="Genomic_DNA"/>
</dbReference>
<dbReference type="Pfam" id="PF01547">
    <property type="entry name" value="SBP_bac_1"/>
    <property type="match status" value="1"/>
</dbReference>
<name>B8HZZ3_RUMCH</name>
<dbReference type="Gene3D" id="3.40.190.10">
    <property type="entry name" value="Periplasmic binding protein-like II"/>
    <property type="match status" value="2"/>
</dbReference>
<dbReference type="OrthoDB" id="41208at2"/>
<dbReference type="PANTHER" id="PTHR43649">
    <property type="entry name" value="ARABINOSE-BINDING PROTEIN-RELATED"/>
    <property type="match status" value="1"/>
</dbReference>
<dbReference type="PROSITE" id="PS51257">
    <property type="entry name" value="PROKAR_LIPOPROTEIN"/>
    <property type="match status" value="1"/>
</dbReference>
<dbReference type="STRING" id="394503.Ccel_1136"/>
<organism evidence="1 2">
    <name type="scientific">Ruminiclostridium cellulolyticum (strain ATCC 35319 / DSM 5812 / JCM 6584 / H10)</name>
    <name type="common">Clostridium cellulolyticum</name>
    <dbReference type="NCBI Taxonomy" id="394503"/>
    <lineage>
        <taxon>Bacteria</taxon>
        <taxon>Bacillati</taxon>
        <taxon>Bacillota</taxon>
        <taxon>Clostridia</taxon>
        <taxon>Eubacteriales</taxon>
        <taxon>Oscillospiraceae</taxon>
        <taxon>Ruminiclostridium</taxon>
    </lineage>
</organism>
<protein>
    <submittedName>
        <fullName evidence="1">Extracellular solute-binding protein family 1</fullName>
    </submittedName>
</protein>
<dbReference type="Proteomes" id="UP000001349">
    <property type="component" value="Chromosome"/>
</dbReference>
<dbReference type="SUPFAM" id="SSF53850">
    <property type="entry name" value="Periplasmic binding protein-like II"/>
    <property type="match status" value="1"/>
</dbReference>
<dbReference type="InterPro" id="IPR050490">
    <property type="entry name" value="Bact_solute-bd_prot1"/>
</dbReference>
<reference evidence="1 2" key="1">
    <citation type="submission" date="2009-01" db="EMBL/GenBank/DDBJ databases">
        <title>Complete sequence of Clostridium cellulolyticum H10.</title>
        <authorList>
            <consortium name="US DOE Joint Genome Institute"/>
            <person name="Lucas S."/>
            <person name="Copeland A."/>
            <person name="Lapidus A."/>
            <person name="Glavina del Rio T."/>
            <person name="Dalin E."/>
            <person name="Tice H."/>
            <person name="Bruce D."/>
            <person name="Goodwin L."/>
            <person name="Pitluck S."/>
            <person name="Chertkov O."/>
            <person name="Saunders E."/>
            <person name="Brettin T."/>
            <person name="Detter J.C."/>
            <person name="Han C."/>
            <person name="Larimer F."/>
            <person name="Land M."/>
            <person name="Hauser L."/>
            <person name="Kyrpides N."/>
            <person name="Ivanova N."/>
            <person name="Zhou J."/>
            <person name="Richardson P."/>
        </authorList>
    </citation>
    <scope>NUCLEOTIDE SEQUENCE [LARGE SCALE GENOMIC DNA]</scope>
    <source>
        <strain evidence="2">ATCC 35319 / DSM 5812 / JCM 6584 / H10</strain>
    </source>
</reference>
<evidence type="ECO:0000313" key="1">
    <source>
        <dbReference type="EMBL" id="ACL75493.1"/>
    </source>
</evidence>
<dbReference type="HOGENOM" id="CLU_031285_12_0_9"/>
<gene>
    <name evidence="1" type="ordered locus">Ccel_1136</name>
</gene>
<accession>B8HZZ3</accession>
<evidence type="ECO:0000313" key="2">
    <source>
        <dbReference type="Proteomes" id="UP000001349"/>
    </source>
</evidence>
<dbReference type="KEGG" id="cce:Ccel_1136"/>
<dbReference type="RefSeq" id="WP_015924648.1">
    <property type="nucleotide sequence ID" value="NC_011898.1"/>
</dbReference>
<dbReference type="SMR" id="B8HZZ3"/>
<sequence>MKKIFKALIILMVVVISGCFYDGDNVLVKSNPPKKQLTLYTIQGDSSVNQVIADSVYRFEKDNKSFKVINELIPNDLYKNRLSVCVATNQMPDVFPTWSGGILKQYISIGGVVNLDKYMKNDNYSSRFNDKALNMVTDENGIWGVPVENMSIALVFYNKDIFNALKLSEPKTFDELKNIIVKLKQRNYIPFALANRTAWTGSMFYMYFVDRVGGPSVFDNAANRKNNGSFDDDVFVQAGKMVHELVNMGAFPKGFNWMDEDAGDSRNLLYNNSAGMLLAGSWFVSNVMYEKPDFAEKIGVFPFPSISGGKGDPRNTIGTLGDNFYSVASSCGYPDKAFELIKYLIDDTAEKKRIDAGKIPPVKDPDVENPLIKEILGYINQSPNVQFWYDQYLPPKLSEAHLMLSRSIFGGEDPKKAAEEMEKITKQYYNQ</sequence>
<dbReference type="PANTHER" id="PTHR43649:SF14">
    <property type="entry name" value="BLR3389 PROTEIN"/>
    <property type="match status" value="1"/>
</dbReference>
<proteinExistence type="predicted"/>
<keyword evidence="2" id="KW-1185">Reference proteome</keyword>